<dbReference type="Gene3D" id="3.40.50.150">
    <property type="entry name" value="Vaccinia Virus protein VP39"/>
    <property type="match status" value="1"/>
</dbReference>
<dbReference type="InterPro" id="IPR029063">
    <property type="entry name" value="SAM-dependent_MTases_sf"/>
</dbReference>
<comment type="similarity">
    <text evidence="1">Belongs to the N(4)/N(6)-methyltransferase family.</text>
</comment>
<evidence type="ECO:0000256" key="6">
    <source>
        <dbReference type="ARBA" id="ARBA00047942"/>
    </source>
</evidence>
<dbReference type="GO" id="GO:0008170">
    <property type="term" value="F:N-methyltransferase activity"/>
    <property type="evidence" value="ECO:0007669"/>
    <property type="project" value="InterPro"/>
</dbReference>
<keyword evidence="5" id="KW-0949">S-adenosyl-L-methionine</keyword>
<dbReference type="Proteomes" id="UP000186953">
    <property type="component" value="Unassembled WGS sequence"/>
</dbReference>
<dbReference type="InterPro" id="IPR002941">
    <property type="entry name" value="DNA_methylase_N4/N6"/>
</dbReference>
<evidence type="ECO:0000256" key="5">
    <source>
        <dbReference type="ARBA" id="ARBA00022691"/>
    </source>
</evidence>
<proteinExistence type="inferred from homology"/>
<dbReference type="InterPro" id="IPR002295">
    <property type="entry name" value="N4/N6-MTase_EcoPI_Mod-like"/>
</dbReference>
<dbReference type="InterPro" id="IPR002052">
    <property type="entry name" value="DNA_methylase_N6_adenine_CS"/>
</dbReference>
<dbReference type="GO" id="GO:0032259">
    <property type="term" value="P:methylation"/>
    <property type="evidence" value="ECO:0007669"/>
    <property type="project" value="UniProtKB-KW"/>
</dbReference>
<evidence type="ECO:0000256" key="4">
    <source>
        <dbReference type="ARBA" id="ARBA00022679"/>
    </source>
</evidence>
<gene>
    <name evidence="8" type="ORF">SAMN05421797_101889</name>
</gene>
<protein>
    <recommendedName>
        <fullName evidence="2">site-specific DNA-methyltransferase (adenine-specific)</fullName>
        <ecNumber evidence="2">2.1.1.72</ecNumber>
    </recommendedName>
</protein>
<dbReference type="Pfam" id="PF01555">
    <property type="entry name" value="N6_N4_Mtase"/>
    <property type="match status" value="1"/>
</dbReference>
<comment type="catalytic activity">
    <reaction evidence="6">
        <text>a 2'-deoxyadenosine in DNA + S-adenosyl-L-methionine = an N(6)-methyl-2'-deoxyadenosine in DNA + S-adenosyl-L-homocysteine + H(+)</text>
        <dbReference type="Rhea" id="RHEA:15197"/>
        <dbReference type="Rhea" id="RHEA-COMP:12418"/>
        <dbReference type="Rhea" id="RHEA-COMP:12419"/>
        <dbReference type="ChEBI" id="CHEBI:15378"/>
        <dbReference type="ChEBI" id="CHEBI:57856"/>
        <dbReference type="ChEBI" id="CHEBI:59789"/>
        <dbReference type="ChEBI" id="CHEBI:90615"/>
        <dbReference type="ChEBI" id="CHEBI:90616"/>
        <dbReference type="EC" id="2.1.1.72"/>
    </reaction>
</comment>
<dbReference type="RefSeq" id="WP_076547082.1">
    <property type="nucleotide sequence ID" value="NZ_FTMA01000001.1"/>
</dbReference>
<reference evidence="9" key="1">
    <citation type="submission" date="2017-01" db="EMBL/GenBank/DDBJ databases">
        <authorList>
            <person name="Varghese N."/>
            <person name="Submissions S."/>
        </authorList>
    </citation>
    <scope>NUCLEOTIDE SEQUENCE [LARGE SCALE GENOMIC DNA]</scope>
    <source>
        <strain evidence="9">DSM 15366</strain>
    </source>
</reference>
<keyword evidence="3 8" id="KW-0489">Methyltransferase</keyword>
<dbReference type="PROSITE" id="PS00092">
    <property type="entry name" value="N6_MTASE"/>
    <property type="match status" value="1"/>
</dbReference>
<dbReference type="EC" id="2.1.1.72" evidence="2"/>
<dbReference type="GO" id="GO:0009007">
    <property type="term" value="F:site-specific DNA-methyltransferase (adenine-specific) activity"/>
    <property type="evidence" value="ECO:0007669"/>
    <property type="project" value="UniProtKB-EC"/>
</dbReference>
<evidence type="ECO:0000256" key="3">
    <source>
        <dbReference type="ARBA" id="ARBA00022603"/>
    </source>
</evidence>
<evidence type="ECO:0000256" key="1">
    <source>
        <dbReference type="ARBA" id="ARBA00006594"/>
    </source>
</evidence>
<dbReference type="STRING" id="228959.SAMN05421797_101889"/>
<evidence type="ECO:0000313" key="8">
    <source>
        <dbReference type="EMBL" id="SIQ15850.1"/>
    </source>
</evidence>
<name>A0A1N6QH15_9FLAO</name>
<organism evidence="8 9">
    <name type="scientific">Maribacter ulvicola</name>
    <dbReference type="NCBI Taxonomy" id="228959"/>
    <lineage>
        <taxon>Bacteria</taxon>
        <taxon>Pseudomonadati</taxon>
        <taxon>Bacteroidota</taxon>
        <taxon>Flavobacteriia</taxon>
        <taxon>Flavobacteriales</taxon>
        <taxon>Flavobacteriaceae</taxon>
        <taxon>Maribacter</taxon>
    </lineage>
</organism>
<dbReference type="EMBL" id="FTMA01000001">
    <property type="protein sequence ID" value="SIQ15850.1"/>
    <property type="molecule type" value="Genomic_DNA"/>
</dbReference>
<dbReference type="SUPFAM" id="SSF53335">
    <property type="entry name" value="S-adenosyl-L-methionine-dependent methyltransferases"/>
    <property type="match status" value="1"/>
</dbReference>
<evidence type="ECO:0000313" key="9">
    <source>
        <dbReference type="Proteomes" id="UP000186953"/>
    </source>
</evidence>
<sequence length="675" mass="78370">MTELSQREKDYLIEKLQKGEQLPEDFKYKLFPTIQKEYELVYAGKMRKEDILADEDGVTAAPLQIERTYNGDRESYPDGWKNMIVFGDNLQFLKTIYKNEDPLIKDKVKGKVKLIYIDPPFATESDFSGSQGQKAYTDKAKDAEFVEFIRRRLIIAKEILARDGSIYIHLDQKKSHYIKTILDEIFGEGNFRNEIVWKRTSAHSDSGKLGINCEFIFYYTNSEKYIWNQLYEYYSEKHLKRFRNQDEDGRLWTDGPVTAKGLKGSGYTYEYKGIKGYWRCPLSTMERLDSENRLHFTNKGGIRVKKYLEELKGIPLQSLWDTVNPINSQSKERVSYPTQKPEELIERIIRLSTNKDDLVLDFFGGSGTVASVAEKLGRKWITCDIGKFAFYTIQKRILTIQNSKSLKNKTKDFGKKSTSFHTINTGFYDIEKLFSLQHKEYQDFVLNLFEVTPKPKKIAGIEFQGERKDGYDVLIWKYWEHKDAAVDEDYLEILHKNIGKKVGDRIYIIAPANSVQFIDDYYEIGNVRYYFLKVPYQIIQELHKEKFKKFRQPTSSSNVNSLENAVGFHFIRQPEVKSSFDDGVITIKAFKAYYPDEDTLEDIPGLEALAMVVVDKNYNGNEFLMSDVFFAADIVSEDGKANVSIEDCGSKVSAVYIDIYGNEFREVFTNKNTKG</sequence>
<dbReference type="AlphaFoldDB" id="A0A1N6QH15"/>
<keyword evidence="4 8" id="KW-0808">Transferase</keyword>
<keyword evidence="9" id="KW-1185">Reference proteome</keyword>
<evidence type="ECO:0000259" key="7">
    <source>
        <dbReference type="Pfam" id="PF01555"/>
    </source>
</evidence>
<evidence type="ECO:0000256" key="2">
    <source>
        <dbReference type="ARBA" id="ARBA00011900"/>
    </source>
</evidence>
<dbReference type="PRINTS" id="PR00506">
    <property type="entry name" value="D21N6MTFRASE"/>
</dbReference>
<dbReference type="GO" id="GO:0003677">
    <property type="term" value="F:DNA binding"/>
    <property type="evidence" value="ECO:0007669"/>
    <property type="project" value="InterPro"/>
</dbReference>
<feature type="domain" description="DNA methylase N-4/N-6" evidence="7">
    <location>
        <begin position="112"/>
        <end position="394"/>
    </location>
</feature>
<dbReference type="OrthoDB" id="9800801at2"/>
<accession>A0A1N6QH15</accession>